<evidence type="ECO:0000256" key="6">
    <source>
        <dbReference type="SAM" id="Phobius"/>
    </source>
</evidence>
<dbReference type="GO" id="GO:0004100">
    <property type="term" value="F:chitin synthase activity"/>
    <property type="evidence" value="ECO:0007669"/>
    <property type="project" value="InterPro"/>
</dbReference>
<reference evidence="9" key="1">
    <citation type="submission" date="2016-06" db="UniProtKB">
        <authorList>
            <consortium name="WormBaseParasite"/>
        </authorList>
    </citation>
    <scope>IDENTIFICATION</scope>
</reference>
<feature type="transmembrane region" description="Helical" evidence="6">
    <location>
        <begin position="100"/>
        <end position="123"/>
    </location>
</feature>
<evidence type="ECO:0000256" key="3">
    <source>
        <dbReference type="ARBA" id="ARBA00023136"/>
    </source>
</evidence>
<dbReference type="WBParaSite" id="SBAD_0000527001-mRNA-1">
    <property type="protein sequence ID" value="SBAD_0000527001-mRNA-1"/>
    <property type="gene ID" value="SBAD_0000527001"/>
</dbReference>
<evidence type="ECO:0000313" key="7">
    <source>
        <dbReference type="EMBL" id="VDP06155.1"/>
    </source>
</evidence>
<proteinExistence type="predicted"/>
<keyword evidence="4" id="KW-0175">Coiled coil</keyword>
<evidence type="ECO:0000256" key="4">
    <source>
        <dbReference type="SAM" id="Coils"/>
    </source>
</evidence>
<feature type="transmembrane region" description="Helical" evidence="6">
    <location>
        <begin position="72"/>
        <end position="93"/>
    </location>
</feature>
<feature type="coiled-coil region" evidence="4">
    <location>
        <begin position="196"/>
        <end position="223"/>
    </location>
</feature>
<evidence type="ECO:0000313" key="8">
    <source>
        <dbReference type="Proteomes" id="UP000270296"/>
    </source>
</evidence>
<protein>
    <submittedName>
        <fullName evidence="9">Chitin synthase</fullName>
    </submittedName>
</protein>
<sequence>MMVFAQVASFRIDSWILLWSNLVPICSFTLICFLCSSKIQLTFAKVLSIAYAFVMMAVLVGTGIQITTEGVGSPTSVFVLALSGVFFAAAFLHPRELHNIFYGAVFFLMIPCTYVVMALYSLINLHVINWGTREAAEKAVGGQTTEPKYKIWLRKLRLYPSYPSSLSLCKQENSNNDESVWRIWSHKRRTFDSDSLRKLCEQIQAIDRKLDRIEDRVDNLKSRRLMSLRSTVLSDHHQTSIDESDQTESSIASVSQTVESPKDAATTNKRSAPEIKIIEATPLSNRLGGTSKGGSSGRKSAYSSPSIGGTQPLKEMRPIDPRKYDTKLGQKQLFHQNLMSEEFDDGGSETSMDSFSDTSHFSGRRKGIHRQKWMDMPPFAGGQCEELEDTESQFWIDFLENYLKPIKRSSEEEKNILAGLRSLRNNIALGLLLVNGLLILIIYLLQLNKELLSIKWSVTGTSAMEMRCRTGLANYTIIKWDSDTRKYEQVQEPLKVEPIGFTIILFLSLILIVQTSGMLLHRWQTIQHVLASTVLTCFEKGRTSRLHTSAVLQENAVEIAKVLQKLHDYEHTDMDFGHKYKNKGHNIVLKLEKTLRQTKKPKKLHAAFKTRFLNFTLDKHKRLKGKQKLRGMDDKITRKLLGIHFGQNIHITNRKAAQIAAEEALRLCRSEMMKDADAERASVIGSSPLDPADDIDRAASKLLHRTSAFYEHNRTPKSAISQPCPETSFTPAYLNEFEEDMKEPIQSTV</sequence>
<keyword evidence="3 6" id="KW-0472">Membrane</keyword>
<evidence type="ECO:0000256" key="2">
    <source>
        <dbReference type="ARBA" id="ARBA00022692"/>
    </source>
</evidence>
<feature type="compositionally biased region" description="Low complexity" evidence="5">
    <location>
        <begin position="297"/>
        <end position="306"/>
    </location>
</feature>
<feature type="region of interest" description="Disordered" evidence="5">
    <location>
        <begin position="233"/>
        <end position="319"/>
    </location>
</feature>
<dbReference type="PANTHER" id="PTHR22914">
    <property type="entry name" value="CHITIN SYNTHASE"/>
    <property type="match status" value="1"/>
</dbReference>
<evidence type="ECO:0000313" key="9">
    <source>
        <dbReference type="WBParaSite" id="SBAD_0000527001-mRNA-1"/>
    </source>
</evidence>
<dbReference type="OrthoDB" id="370884at2759"/>
<feature type="transmembrane region" description="Helical" evidence="6">
    <location>
        <begin position="427"/>
        <end position="445"/>
    </location>
</feature>
<feature type="compositionally biased region" description="Polar residues" evidence="5">
    <location>
        <begin position="247"/>
        <end position="270"/>
    </location>
</feature>
<gene>
    <name evidence="7" type="ORF">SBAD_LOCUS5060</name>
</gene>
<reference evidence="7 8" key="2">
    <citation type="submission" date="2018-11" db="EMBL/GenBank/DDBJ databases">
        <authorList>
            <consortium name="Pathogen Informatics"/>
        </authorList>
    </citation>
    <scope>NUCLEOTIDE SEQUENCE [LARGE SCALE GENOMIC DNA]</scope>
</reference>
<name>A0A183IN64_9BILA</name>
<dbReference type="PANTHER" id="PTHR22914:SF12">
    <property type="entry name" value="CHITIN SYNTHASE CHS-1"/>
    <property type="match status" value="1"/>
</dbReference>
<organism evidence="9">
    <name type="scientific">Soboliphyme baturini</name>
    <dbReference type="NCBI Taxonomy" id="241478"/>
    <lineage>
        <taxon>Eukaryota</taxon>
        <taxon>Metazoa</taxon>
        <taxon>Ecdysozoa</taxon>
        <taxon>Nematoda</taxon>
        <taxon>Enoplea</taxon>
        <taxon>Dorylaimia</taxon>
        <taxon>Dioctophymatida</taxon>
        <taxon>Dioctophymatoidea</taxon>
        <taxon>Soboliphymatidae</taxon>
        <taxon>Soboliphyme</taxon>
    </lineage>
</organism>
<feature type="transmembrane region" description="Helical" evidence="6">
    <location>
        <begin position="15"/>
        <end position="34"/>
    </location>
</feature>
<feature type="transmembrane region" description="Helical" evidence="6">
    <location>
        <begin position="46"/>
        <end position="66"/>
    </location>
</feature>
<evidence type="ECO:0000256" key="1">
    <source>
        <dbReference type="ARBA" id="ARBA00004141"/>
    </source>
</evidence>
<keyword evidence="6" id="KW-1133">Transmembrane helix</keyword>
<feature type="compositionally biased region" description="Polar residues" evidence="5">
    <location>
        <begin position="348"/>
        <end position="361"/>
    </location>
</feature>
<evidence type="ECO:0000256" key="5">
    <source>
        <dbReference type="SAM" id="MobiDB-lite"/>
    </source>
</evidence>
<dbReference type="GO" id="GO:0006031">
    <property type="term" value="P:chitin biosynthetic process"/>
    <property type="evidence" value="ECO:0007669"/>
    <property type="project" value="TreeGrafter"/>
</dbReference>
<dbReference type="Proteomes" id="UP000270296">
    <property type="component" value="Unassembled WGS sequence"/>
</dbReference>
<dbReference type="AlphaFoldDB" id="A0A183IN64"/>
<dbReference type="EMBL" id="UZAM01008728">
    <property type="protein sequence ID" value="VDP06155.1"/>
    <property type="molecule type" value="Genomic_DNA"/>
</dbReference>
<keyword evidence="2 6" id="KW-0812">Transmembrane</keyword>
<accession>A0A183IN64</accession>
<dbReference type="GO" id="GO:0071944">
    <property type="term" value="C:cell periphery"/>
    <property type="evidence" value="ECO:0007669"/>
    <property type="project" value="TreeGrafter"/>
</dbReference>
<keyword evidence="8" id="KW-1185">Reference proteome</keyword>
<dbReference type="InterPro" id="IPR004835">
    <property type="entry name" value="Chitin_synth"/>
</dbReference>
<feature type="region of interest" description="Disordered" evidence="5">
    <location>
        <begin position="342"/>
        <end position="367"/>
    </location>
</feature>
<dbReference type="GO" id="GO:0016020">
    <property type="term" value="C:membrane"/>
    <property type="evidence" value="ECO:0007669"/>
    <property type="project" value="UniProtKB-SubCell"/>
</dbReference>
<feature type="transmembrane region" description="Helical" evidence="6">
    <location>
        <begin position="499"/>
        <end position="520"/>
    </location>
</feature>
<comment type="subcellular location">
    <subcellularLocation>
        <location evidence="1">Membrane</location>
        <topology evidence="1">Multi-pass membrane protein</topology>
    </subcellularLocation>
</comment>